<evidence type="ECO:0000313" key="6">
    <source>
        <dbReference type="Proteomes" id="UP000305067"/>
    </source>
</evidence>
<dbReference type="GO" id="GO:0004557">
    <property type="term" value="F:alpha-galactosidase activity"/>
    <property type="evidence" value="ECO:0007669"/>
    <property type="project" value="UniProtKB-EC"/>
</dbReference>
<dbReference type="EMBL" id="ML178844">
    <property type="protein sequence ID" value="TFK97854.1"/>
    <property type="molecule type" value="Genomic_DNA"/>
</dbReference>
<evidence type="ECO:0000256" key="1">
    <source>
        <dbReference type="ARBA" id="ARBA00001255"/>
    </source>
</evidence>
<proteinExistence type="predicted"/>
<dbReference type="AlphaFoldDB" id="A0A5C3Q6W4"/>
<evidence type="ECO:0000256" key="3">
    <source>
        <dbReference type="SAM" id="SignalP"/>
    </source>
</evidence>
<keyword evidence="6" id="KW-1185">Reference proteome</keyword>
<accession>A0A5C3Q6W4</accession>
<evidence type="ECO:0000256" key="2">
    <source>
        <dbReference type="ARBA" id="ARBA00012755"/>
    </source>
</evidence>
<feature type="signal peptide" evidence="3">
    <location>
        <begin position="1"/>
        <end position="17"/>
    </location>
</feature>
<feature type="chain" id="PRO_5022798769" description="alpha-galactosidase" evidence="3">
    <location>
        <begin position="18"/>
        <end position="265"/>
    </location>
</feature>
<feature type="domain" description="Glycoside-hydrolase family GH114 TIM-barrel" evidence="4">
    <location>
        <begin position="34"/>
        <end position="252"/>
    </location>
</feature>
<dbReference type="PANTHER" id="PTHR35273">
    <property type="entry name" value="ALPHA-1,4 POLYGALACTOSAMINIDASE, PUTATIVE (AFU_ORTHOLOGUE AFUA_3G07890)-RELATED"/>
    <property type="match status" value="1"/>
</dbReference>
<dbReference type="SUPFAM" id="SSF51445">
    <property type="entry name" value="(Trans)glycosidases"/>
    <property type="match status" value="1"/>
</dbReference>
<dbReference type="STRING" id="1884261.A0A5C3Q6W4"/>
<keyword evidence="3" id="KW-0732">Signal</keyword>
<dbReference type="InterPro" id="IPR017853">
    <property type="entry name" value="GH"/>
</dbReference>
<reference evidence="5 6" key="1">
    <citation type="journal article" date="2019" name="Nat. Ecol. Evol.">
        <title>Megaphylogeny resolves global patterns of mushroom evolution.</title>
        <authorList>
            <person name="Varga T."/>
            <person name="Krizsan K."/>
            <person name="Foldi C."/>
            <person name="Dima B."/>
            <person name="Sanchez-Garcia M."/>
            <person name="Sanchez-Ramirez S."/>
            <person name="Szollosi G.J."/>
            <person name="Szarkandi J.G."/>
            <person name="Papp V."/>
            <person name="Albert L."/>
            <person name="Andreopoulos W."/>
            <person name="Angelini C."/>
            <person name="Antonin V."/>
            <person name="Barry K.W."/>
            <person name="Bougher N.L."/>
            <person name="Buchanan P."/>
            <person name="Buyck B."/>
            <person name="Bense V."/>
            <person name="Catcheside P."/>
            <person name="Chovatia M."/>
            <person name="Cooper J."/>
            <person name="Damon W."/>
            <person name="Desjardin D."/>
            <person name="Finy P."/>
            <person name="Geml J."/>
            <person name="Haridas S."/>
            <person name="Hughes K."/>
            <person name="Justo A."/>
            <person name="Karasinski D."/>
            <person name="Kautmanova I."/>
            <person name="Kiss B."/>
            <person name="Kocsube S."/>
            <person name="Kotiranta H."/>
            <person name="LaButti K.M."/>
            <person name="Lechner B.E."/>
            <person name="Liimatainen K."/>
            <person name="Lipzen A."/>
            <person name="Lukacs Z."/>
            <person name="Mihaltcheva S."/>
            <person name="Morgado L.N."/>
            <person name="Niskanen T."/>
            <person name="Noordeloos M.E."/>
            <person name="Ohm R.A."/>
            <person name="Ortiz-Santana B."/>
            <person name="Ovrebo C."/>
            <person name="Racz N."/>
            <person name="Riley R."/>
            <person name="Savchenko A."/>
            <person name="Shiryaev A."/>
            <person name="Soop K."/>
            <person name="Spirin V."/>
            <person name="Szebenyi C."/>
            <person name="Tomsovsky M."/>
            <person name="Tulloss R.E."/>
            <person name="Uehling J."/>
            <person name="Grigoriev I.V."/>
            <person name="Vagvolgyi C."/>
            <person name="Papp T."/>
            <person name="Martin F.M."/>
            <person name="Miettinen O."/>
            <person name="Hibbett D.S."/>
            <person name="Nagy L.G."/>
        </authorList>
    </citation>
    <scope>NUCLEOTIDE SEQUENCE [LARGE SCALE GENOMIC DNA]</scope>
    <source>
        <strain evidence="5 6">CBS 309.79</strain>
    </source>
</reference>
<dbReference type="OrthoDB" id="2108802at2759"/>
<dbReference type="Gene3D" id="3.20.20.70">
    <property type="entry name" value="Aldolase class I"/>
    <property type="match status" value="1"/>
</dbReference>
<dbReference type="Proteomes" id="UP000305067">
    <property type="component" value="Unassembled WGS sequence"/>
</dbReference>
<organism evidence="5 6">
    <name type="scientific">Pterulicium gracile</name>
    <dbReference type="NCBI Taxonomy" id="1884261"/>
    <lineage>
        <taxon>Eukaryota</taxon>
        <taxon>Fungi</taxon>
        <taxon>Dikarya</taxon>
        <taxon>Basidiomycota</taxon>
        <taxon>Agaricomycotina</taxon>
        <taxon>Agaricomycetes</taxon>
        <taxon>Agaricomycetidae</taxon>
        <taxon>Agaricales</taxon>
        <taxon>Pleurotineae</taxon>
        <taxon>Pterulaceae</taxon>
        <taxon>Pterulicium</taxon>
    </lineage>
</organism>
<protein>
    <recommendedName>
        <fullName evidence="2">alpha-galactosidase</fullName>
        <ecNumber evidence="2">3.2.1.22</ecNumber>
    </recommendedName>
</protein>
<dbReference type="PANTHER" id="PTHR35273:SF2">
    <property type="entry name" value="ALPHA-GALACTOSIDASE"/>
    <property type="match status" value="1"/>
</dbReference>
<evidence type="ECO:0000259" key="4">
    <source>
        <dbReference type="Pfam" id="PF03537"/>
    </source>
</evidence>
<dbReference type="InterPro" id="IPR013785">
    <property type="entry name" value="Aldolase_TIM"/>
</dbReference>
<dbReference type="Pfam" id="PF03537">
    <property type="entry name" value="Glyco_hydro_114"/>
    <property type="match status" value="1"/>
</dbReference>
<comment type="catalytic activity">
    <reaction evidence="1">
        <text>Hydrolysis of terminal, non-reducing alpha-D-galactose residues in alpha-D-galactosides, including galactose oligosaccharides, galactomannans and galactolipids.</text>
        <dbReference type="EC" id="3.2.1.22"/>
    </reaction>
</comment>
<dbReference type="InterPro" id="IPR004352">
    <property type="entry name" value="GH114_TIM-barrel"/>
</dbReference>
<dbReference type="EC" id="3.2.1.22" evidence="2"/>
<name>A0A5C3Q6W4_9AGAR</name>
<gene>
    <name evidence="5" type="ORF">BDV98DRAFT_534908</name>
</gene>
<evidence type="ECO:0000313" key="5">
    <source>
        <dbReference type="EMBL" id="TFK97854.1"/>
    </source>
</evidence>
<sequence length="265" mass="29625">MKFSLALIAAVLPFISAATLERRAWTLPPVNGIFDYQLGGSYAPNTNVAVLTRDSSASGLAGKYNICYVNGFQTQPQDKQWWQTNHPNLLLKKANGQLFEDPDWPGEFFLDTRTAANRVALTAVMGPRYVDGCAQRGFQAIEIDNLDTFWRAPGLITMDHNIAYATLLTKYAHDKGLAVGQKNAMELGARGKNEAKFDFVVAENCQEWNECQDYMDVYGNNMISIEYNRSYFDASCKARGSKISIVLRDRLVVPKGKSGYVYDQC</sequence>